<dbReference type="Proteomes" id="UP000249115">
    <property type="component" value="Unassembled WGS sequence"/>
</dbReference>
<dbReference type="Proteomes" id="UP000321927">
    <property type="component" value="Unassembled WGS sequence"/>
</dbReference>
<keyword evidence="1" id="KW-0472">Membrane</keyword>
<dbReference type="Pfam" id="PF00535">
    <property type="entry name" value="Glycos_transf_2"/>
    <property type="match status" value="1"/>
</dbReference>
<dbReference type="EMBL" id="QKZU01000027">
    <property type="protein sequence ID" value="PZX49796.1"/>
    <property type="molecule type" value="Genomic_DNA"/>
</dbReference>
<keyword evidence="1" id="KW-1133">Transmembrane helix</keyword>
<dbReference type="AlphaFoldDB" id="A0A2W7QRB3"/>
<sequence length="265" mass="30976">MDNKEIDISVVLLTYNQEYYVRQALDSILNQNFTGRWEIIVGDDCSLDNTANVIEIGKGNFDFIKVFTNSKNLGLSKNYEKAILLSKGKYIAYIEGDDYWTDEFKLQKQFDFLELNPKYVLAFHDFVLIDNVGNIISESNLEKPNLKKNRSKKEMVAGCLIHQNTMMFRNVISKFPLGFFKSRNHDTFLIAYLSNWGLAGYVYCKPLHYRYLNTSLWSSLDNKKKHLNGIITYWWIFTIAPVETLWPLFLRLLSKIRSFILSHST</sequence>
<protein>
    <submittedName>
        <fullName evidence="3 4">Glycosyltransferase</fullName>
    </submittedName>
</protein>
<keyword evidence="6" id="KW-1185">Reference proteome</keyword>
<organism evidence="3 5">
    <name type="scientific">Algoriphagus ratkowskyi</name>
    <dbReference type="NCBI Taxonomy" id="57028"/>
    <lineage>
        <taxon>Bacteria</taxon>
        <taxon>Pseudomonadati</taxon>
        <taxon>Bacteroidota</taxon>
        <taxon>Cytophagia</taxon>
        <taxon>Cytophagales</taxon>
        <taxon>Cyclobacteriaceae</taxon>
        <taxon>Algoriphagus</taxon>
    </lineage>
</organism>
<dbReference type="SUPFAM" id="SSF53448">
    <property type="entry name" value="Nucleotide-diphospho-sugar transferases"/>
    <property type="match status" value="1"/>
</dbReference>
<evidence type="ECO:0000259" key="2">
    <source>
        <dbReference type="Pfam" id="PF00535"/>
    </source>
</evidence>
<dbReference type="GO" id="GO:0016758">
    <property type="term" value="F:hexosyltransferase activity"/>
    <property type="evidence" value="ECO:0007669"/>
    <property type="project" value="UniProtKB-ARBA"/>
</dbReference>
<evidence type="ECO:0000313" key="3">
    <source>
        <dbReference type="EMBL" id="PZX49796.1"/>
    </source>
</evidence>
<dbReference type="OrthoDB" id="199095at2"/>
<feature type="transmembrane region" description="Helical" evidence="1">
    <location>
        <begin position="233"/>
        <end position="253"/>
    </location>
</feature>
<keyword evidence="1" id="KW-0812">Transmembrane</keyword>
<dbReference type="InterPro" id="IPR029044">
    <property type="entry name" value="Nucleotide-diphossugar_trans"/>
</dbReference>
<comment type="caution">
    <text evidence="3">The sequence shown here is derived from an EMBL/GenBank/DDBJ whole genome shotgun (WGS) entry which is preliminary data.</text>
</comment>
<keyword evidence="3" id="KW-0808">Transferase</keyword>
<name>A0A2W7QRB3_9BACT</name>
<dbReference type="EMBL" id="VORV01000025">
    <property type="protein sequence ID" value="TXD75484.1"/>
    <property type="molecule type" value="Genomic_DNA"/>
</dbReference>
<proteinExistence type="predicted"/>
<reference evidence="3 5" key="1">
    <citation type="submission" date="2018-06" db="EMBL/GenBank/DDBJ databases">
        <title>Genomic Encyclopedia of Archaeal and Bacterial Type Strains, Phase II (KMG-II): from individual species to whole genera.</title>
        <authorList>
            <person name="Goeker M."/>
        </authorList>
    </citation>
    <scope>NUCLEOTIDE SEQUENCE [LARGE SCALE GENOMIC DNA]</scope>
    <source>
        <strain evidence="3 5">DSM 22686</strain>
    </source>
</reference>
<reference evidence="4 6" key="2">
    <citation type="submission" date="2019-08" db="EMBL/GenBank/DDBJ databases">
        <title>Genome of Algoriphagus ratkowskyi IC026.</title>
        <authorList>
            <person name="Bowman J.P."/>
        </authorList>
    </citation>
    <scope>NUCLEOTIDE SEQUENCE [LARGE SCALE GENOMIC DNA]</scope>
    <source>
        <strain evidence="4 6">IC026</strain>
    </source>
</reference>
<feature type="domain" description="Glycosyltransferase 2-like" evidence="2">
    <location>
        <begin position="9"/>
        <end position="173"/>
    </location>
</feature>
<dbReference type="PANTHER" id="PTHR22916:SF3">
    <property type="entry name" value="UDP-GLCNAC:BETAGAL BETA-1,3-N-ACETYLGLUCOSAMINYLTRANSFERASE-LIKE PROTEIN 1"/>
    <property type="match status" value="1"/>
</dbReference>
<evidence type="ECO:0000256" key="1">
    <source>
        <dbReference type="SAM" id="Phobius"/>
    </source>
</evidence>
<dbReference type="InterPro" id="IPR001173">
    <property type="entry name" value="Glyco_trans_2-like"/>
</dbReference>
<evidence type="ECO:0000313" key="5">
    <source>
        <dbReference type="Proteomes" id="UP000249115"/>
    </source>
</evidence>
<evidence type="ECO:0000313" key="6">
    <source>
        <dbReference type="Proteomes" id="UP000321927"/>
    </source>
</evidence>
<dbReference type="Gene3D" id="3.90.550.10">
    <property type="entry name" value="Spore Coat Polysaccharide Biosynthesis Protein SpsA, Chain A"/>
    <property type="match status" value="1"/>
</dbReference>
<dbReference type="RefSeq" id="WP_086503347.1">
    <property type="nucleotide sequence ID" value="NZ_MSSV01000036.1"/>
</dbReference>
<dbReference type="PANTHER" id="PTHR22916">
    <property type="entry name" value="GLYCOSYLTRANSFERASE"/>
    <property type="match status" value="1"/>
</dbReference>
<gene>
    <name evidence="4" type="ORF">ESW18_20355</name>
    <name evidence="3" type="ORF">LV84_04188</name>
</gene>
<evidence type="ECO:0000313" key="4">
    <source>
        <dbReference type="EMBL" id="TXD75484.1"/>
    </source>
</evidence>
<accession>A0A2W7QRB3</accession>